<feature type="signal peptide" evidence="1">
    <location>
        <begin position="1"/>
        <end position="21"/>
    </location>
</feature>
<reference evidence="2 3" key="1">
    <citation type="submission" date="2019-12" db="EMBL/GenBank/DDBJ databases">
        <title>Novel species isolated from a subtropical stream in China.</title>
        <authorList>
            <person name="Lu H."/>
        </authorList>
    </citation>
    <scope>NUCLEOTIDE SEQUENCE [LARGE SCALE GENOMIC DNA]</scope>
    <source>
        <strain evidence="2 3">CY42W</strain>
    </source>
</reference>
<proteinExistence type="predicted"/>
<protein>
    <submittedName>
        <fullName evidence="2">Uncharacterized protein</fullName>
    </submittedName>
</protein>
<evidence type="ECO:0000313" key="3">
    <source>
        <dbReference type="Proteomes" id="UP000642144"/>
    </source>
</evidence>
<dbReference type="RefSeq" id="WP_161054960.1">
    <property type="nucleotide sequence ID" value="NZ_WWCT01000007.1"/>
</dbReference>
<name>A0ABW9VZ64_9BURK</name>
<sequence>MRLVSILIPVTMATIFNAAHAEDFRPNAQQAAQIGATCKNWRPIAKGVYMLKSSGEKKPKANNSLHARIIEEIYSPKSSVASEGMAESAGEQFCIQDMKETLRNSGRASQQ</sequence>
<comment type="caution">
    <text evidence="2">The sequence shown here is derived from an EMBL/GenBank/DDBJ whole genome shotgun (WGS) entry which is preliminary data.</text>
</comment>
<organism evidence="2 3">
    <name type="scientific">Duganella levis</name>
    <dbReference type="NCBI Taxonomy" id="2692169"/>
    <lineage>
        <taxon>Bacteria</taxon>
        <taxon>Pseudomonadati</taxon>
        <taxon>Pseudomonadota</taxon>
        <taxon>Betaproteobacteria</taxon>
        <taxon>Burkholderiales</taxon>
        <taxon>Oxalobacteraceae</taxon>
        <taxon>Telluria group</taxon>
        <taxon>Duganella</taxon>
    </lineage>
</organism>
<feature type="chain" id="PRO_5047543606" evidence="1">
    <location>
        <begin position="22"/>
        <end position="111"/>
    </location>
</feature>
<evidence type="ECO:0000313" key="2">
    <source>
        <dbReference type="EMBL" id="MYN26956.1"/>
    </source>
</evidence>
<dbReference type="EMBL" id="WWCT01000007">
    <property type="protein sequence ID" value="MYN26956.1"/>
    <property type="molecule type" value="Genomic_DNA"/>
</dbReference>
<keyword evidence="1" id="KW-0732">Signal</keyword>
<dbReference type="Proteomes" id="UP000642144">
    <property type="component" value="Unassembled WGS sequence"/>
</dbReference>
<accession>A0ABW9VZ64</accession>
<evidence type="ECO:0000256" key="1">
    <source>
        <dbReference type="SAM" id="SignalP"/>
    </source>
</evidence>
<gene>
    <name evidence="2" type="ORF">GTP69_11100</name>
</gene>
<keyword evidence="3" id="KW-1185">Reference proteome</keyword>